<evidence type="ECO:0000313" key="1">
    <source>
        <dbReference type="EMBL" id="AEF98880.1"/>
    </source>
</evidence>
<dbReference type="AlphaFoldDB" id="G0A1I7"/>
<accession>G0A1I7</accession>
<organism evidence="1 2">
    <name type="scientific">Methylomonas methanica (strain DSM 25384 / MC09)</name>
    <dbReference type="NCBI Taxonomy" id="857087"/>
    <lineage>
        <taxon>Bacteria</taxon>
        <taxon>Pseudomonadati</taxon>
        <taxon>Pseudomonadota</taxon>
        <taxon>Gammaproteobacteria</taxon>
        <taxon>Methylococcales</taxon>
        <taxon>Methylococcaceae</taxon>
        <taxon>Methylomonas</taxon>
    </lineage>
</organism>
<dbReference type="KEGG" id="mmt:Metme_0436"/>
<gene>
    <name evidence="1" type="ordered locus">Metme_0436</name>
</gene>
<sequence>MAIATQENFKNYPSNEVLVKIRQIAETGGREVQTVLDEALKEYIERKTKGRPSQQVMNAFAESLAEFDSLYPELAK</sequence>
<dbReference type="Proteomes" id="UP000008888">
    <property type="component" value="Chromosome"/>
</dbReference>
<reference key="2">
    <citation type="submission" date="2011-05" db="EMBL/GenBank/DDBJ databases">
        <title>Complete genome sequence of the aerobic marine methanotroph Methylomonas methanica MC09.</title>
        <authorList>
            <person name="Boden R."/>
            <person name="Cunliffe M."/>
            <person name="Scanlan J."/>
            <person name="Moussard H."/>
            <person name="Kits K.D."/>
            <person name="Klotz M."/>
            <person name="Jetten M."/>
            <person name="Vuilleumier S."/>
            <person name="Han J."/>
            <person name="Peters L."/>
            <person name="Mikhailova N."/>
            <person name="Teshima H."/>
            <person name="Tapia R."/>
            <person name="Kyrpides N."/>
            <person name="Ivanova N."/>
            <person name="Pagani I."/>
            <person name="Cheng J.-F."/>
            <person name="Goodwin L."/>
            <person name="Han C."/>
            <person name="Hauser L."/>
            <person name="Land M."/>
            <person name="Lapidus A."/>
            <person name="Lucas S."/>
            <person name="Pitluck S."/>
            <person name="Woyke T."/>
            <person name="Stein L.Y."/>
            <person name="Murrell C."/>
        </authorList>
    </citation>
    <scope>NUCLEOTIDE SEQUENCE</scope>
    <source>
        <strain>MC09</strain>
    </source>
</reference>
<dbReference type="HOGENOM" id="CLU_195197_0_0_6"/>
<keyword evidence="2" id="KW-1185">Reference proteome</keyword>
<proteinExistence type="predicted"/>
<dbReference type="EMBL" id="CP002738">
    <property type="protein sequence ID" value="AEF98880.1"/>
    <property type="molecule type" value="Genomic_DNA"/>
</dbReference>
<dbReference type="OrthoDB" id="8563766at2"/>
<reference evidence="2" key="3">
    <citation type="submission" date="2011-05" db="EMBL/GenBank/DDBJ databases">
        <title>Complete sequence of Methylomonas methanica MC09.</title>
        <authorList>
            <consortium name="US DOE Joint Genome Institute"/>
            <person name="Lucas S."/>
            <person name="Han J."/>
            <person name="Lapidus A."/>
            <person name="Cheng J.-F."/>
            <person name="Goodwin L."/>
            <person name="Pitluck S."/>
            <person name="Peters L."/>
            <person name="Mikhailova N."/>
            <person name="Teshima H."/>
            <person name="Han C."/>
            <person name="Tapia R."/>
            <person name="Land M."/>
            <person name="Hauser L."/>
            <person name="Kyrpides N."/>
            <person name="Ivanova N."/>
            <person name="Pagani I."/>
            <person name="Stein L."/>
            <person name="Woyke T."/>
        </authorList>
    </citation>
    <scope>NUCLEOTIDE SEQUENCE [LARGE SCALE GENOMIC DNA]</scope>
    <source>
        <strain evidence="2">MC09</strain>
    </source>
</reference>
<name>G0A1I7_METMM</name>
<dbReference type="eggNOG" id="ENOG5032U71">
    <property type="taxonomic scope" value="Bacteria"/>
</dbReference>
<dbReference type="STRING" id="857087.Metme_0436"/>
<reference evidence="1 2" key="1">
    <citation type="journal article" date="2011" name="J. Bacteriol.">
        <title>Complete Genome Sequence of the Aerobic Marine Methanotroph Methylomonas methanica MC09.</title>
        <authorList>
            <person name="Boden R."/>
            <person name="Cunliffe M."/>
            <person name="Scanlan J."/>
            <person name="Moussard H."/>
            <person name="Kits K.D."/>
            <person name="Klotz M.G."/>
            <person name="Jetten M.S."/>
            <person name="Vuilleumier S."/>
            <person name="Han J."/>
            <person name="Peters L."/>
            <person name="Mikhailova N."/>
            <person name="Teshima H."/>
            <person name="Tapia R."/>
            <person name="Kyrpides N."/>
            <person name="Ivanova N."/>
            <person name="Pagani I."/>
            <person name="Cheng J.F."/>
            <person name="Goodwin L."/>
            <person name="Han C."/>
            <person name="Hauser L."/>
            <person name="Land M.L."/>
            <person name="Lapidus A."/>
            <person name="Lucas S."/>
            <person name="Pitluck S."/>
            <person name="Woyke T."/>
            <person name="Stein L."/>
            <person name="Murrell J.C."/>
        </authorList>
    </citation>
    <scope>NUCLEOTIDE SEQUENCE [LARGE SCALE GENOMIC DNA]</scope>
    <source>
        <strain evidence="1 2">MC09</strain>
    </source>
</reference>
<evidence type="ECO:0000313" key="2">
    <source>
        <dbReference type="Proteomes" id="UP000008888"/>
    </source>
</evidence>
<dbReference type="RefSeq" id="WP_013817152.1">
    <property type="nucleotide sequence ID" value="NC_015572.1"/>
</dbReference>
<protein>
    <submittedName>
        <fullName evidence="1">Uncharacterized protein</fullName>
    </submittedName>
</protein>